<evidence type="ECO:0000313" key="3">
    <source>
        <dbReference type="Proteomes" id="UP000034069"/>
    </source>
</evidence>
<protein>
    <recommendedName>
        <fullName evidence="1">Phosphodiester glycosidase domain-containing protein</fullName>
    </recommendedName>
</protein>
<dbReference type="InterPro" id="IPR018711">
    <property type="entry name" value="NAGPA"/>
</dbReference>
<accession>A0A0G1JLT6</accession>
<gene>
    <name evidence="2" type="ORF">UW23_C0001G0019</name>
</gene>
<dbReference type="Proteomes" id="UP000034069">
    <property type="component" value="Unassembled WGS sequence"/>
</dbReference>
<dbReference type="Pfam" id="PF09992">
    <property type="entry name" value="NAGPA"/>
    <property type="match status" value="1"/>
</dbReference>
<dbReference type="EMBL" id="LCHN01000001">
    <property type="protein sequence ID" value="KKT36409.1"/>
    <property type="molecule type" value="Genomic_DNA"/>
</dbReference>
<evidence type="ECO:0000313" key="2">
    <source>
        <dbReference type="EMBL" id="KKT36409.1"/>
    </source>
</evidence>
<organism evidence="2 3">
    <name type="scientific">Candidatus Collierbacteria bacterium GW2011_GWA1_44_12</name>
    <dbReference type="NCBI Taxonomy" id="1618376"/>
    <lineage>
        <taxon>Bacteria</taxon>
        <taxon>Candidatus Collieribacteriota</taxon>
    </lineage>
</organism>
<comment type="caution">
    <text evidence="2">The sequence shown here is derived from an EMBL/GenBank/DDBJ whole genome shotgun (WGS) entry which is preliminary data.</text>
</comment>
<sequence>MKKLVILLIILLVLFIAWISPASNSSDSFVSSVTTLELEDEDNYVFDPQIIQAILPISEESSASVEIPSVVSLPNVDPASQGFSVYATSPGITIYSQEATYLLVIDLNQAGIRALHNATGDVLGPGIWDGNDTAFKSKALGDYLSQGGNENFACAFNGQFFKMVKYPTGLAAPLKANGEIITYGWETKFHKGEKLMLEVWPDRTRITPLDKNRFENSDAVDIITGLTALANKKPKSVVGRTFVGTHGESTLMVLVSPSSNQRQMESTLKSLGAEVIMMLDGGGSTQLSCRISGSEQVLRYSERLIPQAVYVYSH</sequence>
<proteinExistence type="predicted"/>
<dbReference type="AlphaFoldDB" id="A0A0G1JLT6"/>
<reference evidence="2 3" key="1">
    <citation type="journal article" date="2015" name="Nature">
        <title>rRNA introns, odd ribosomes, and small enigmatic genomes across a large radiation of phyla.</title>
        <authorList>
            <person name="Brown C.T."/>
            <person name="Hug L.A."/>
            <person name="Thomas B.C."/>
            <person name="Sharon I."/>
            <person name="Castelle C.J."/>
            <person name="Singh A."/>
            <person name="Wilkins M.J."/>
            <person name="Williams K.H."/>
            <person name="Banfield J.F."/>
        </authorList>
    </citation>
    <scope>NUCLEOTIDE SEQUENCE [LARGE SCALE GENOMIC DNA]</scope>
</reference>
<evidence type="ECO:0000259" key="1">
    <source>
        <dbReference type="Pfam" id="PF09992"/>
    </source>
</evidence>
<name>A0A0G1JLT6_9BACT</name>
<feature type="domain" description="Phosphodiester glycosidase" evidence="1">
    <location>
        <begin position="154"/>
        <end position="312"/>
    </location>
</feature>